<keyword evidence="7" id="KW-1185">Reference proteome</keyword>
<dbReference type="PANTHER" id="PTHR39181:SF1">
    <property type="entry name" value="TYROSINE-PROTEIN PHOSPHATASE YWQE"/>
    <property type="match status" value="1"/>
</dbReference>
<proteinExistence type="inferred from homology"/>
<comment type="caution">
    <text evidence="6">The sequence shown here is derived from an EMBL/GenBank/DDBJ whole genome shotgun (WGS) entry which is preliminary data.</text>
</comment>
<evidence type="ECO:0000256" key="2">
    <source>
        <dbReference type="ARBA" id="ARBA00013064"/>
    </source>
</evidence>
<dbReference type="InterPro" id="IPR016195">
    <property type="entry name" value="Pol/histidinol_Pase-like"/>
</dbReference>
<dbReference type="AlphaFoldDB" id="A0A9X4H4G6"/>
<evidence type="ECO:0000313" key="6">
    <source>
        <dbReference type="EMBL" id="MDF9406764.1"/>
    </source>
</evidence>
<dbReference type="Proteomes" id="UP001154312">
    <property type="component" value="Unassembled WGS sequence"/>
</dbReference>
<keyword evidence="4" id="KW-0904">Protein phosphatase</keyword>
<dbReference type="EC" id="3.1.3.48" evidence="2"/>
<dbReference type="Pfam" id="PF19567">
    <property type="entry name" value="CpsB_CapC"/>
    <property type="match status" value="1"/>
</dbReference>
<dbReference type="Gene3D" id="3.20.20.140">
    <property type="entry name" value="Metal-dependent hydrolases"/>
    <property type="match status" value="1"/>
</dbReference>
<dbReference type="EMBL" id="JAKOAV010000001">
    <property type="protein sequence ID" value="MDF9406764.1"/>
    <property type="molecule type" value="Genomic_DNA"/>
</dbReference>
<dbReference type="SUPFAM" id="SSF89550">
    <property type="entry name" value="PHP domain-like"/>
    <property type="match status" value="1"/>
</dbReference>
<dbReference type="InterPro" id="IPR016667">
    <property type="entry name" value="Caps_polysacc_synth_CpsB/CapC"/>
</dbReference>
<evidence type="ECO:0000256" key="3">
    <source>
        <dbReference type="ARBA" id="ARBA00022801"/>
    </source>
</evidence>
<organism evidence="6 7">
    <name type="scientific">Pelotomaculum isophthalicicum JI</name>
    <dbReference type="NCBI Taxonomy" id="947010"/>
    <lineage>
        <taxon>Bacteria</taxon>
        <taxon>Bacillati</taxon>
        <taxon>Bacillota</taxon>
        <taxon>Clostridia</taxon>
        <taxon>Eubacteriales</taxon>
        <taxon>Desulfotomaculaceae</taxon>
        <taxon>Pelotomaculum</taxon>
    </lineage>
</organism>
<dbReference type="GO" id="GO:0004725">
    <property type="term" value="F:protein tyrosine phosphatase activity"/>
    <property type="evidence" value="ECO:0007669"/>
    <property type="project" value="UniProtKB-EC"/>
</dbReference>
<sequence length="261" mass="28118">MIDLHAHILPGFDDGAESLEEAVAMARCACDGGISAVVATPHVVTGLYTPAKEAILEGVEHFRNLLSAKGIPLNIFPGAEYRLEPDLPDRLARGELLTLNDSGCYLLVELPSVMVPGYTNRVVYELLLQGVVPVIAHPERNTGFIKAPSLLYELINQGALSQITAGSLTGFFGSNAGAAARLFLEHGCAQFVASDAHSSTGRVPVLAAAMQEVSRFIGQEEADRLVKENPRRVVRGVSVVKDDLKEIATSRRGFLKRLFSR</sequence>
<evidence type="ECO:0000256" key="4">
    <source>
        <dbReference type="ARBA" id="ARBA00022912"/>
    </source>
</evidence>
<evidence type="ECO:0000313" key="7">
    <source>
        <dbReference type="Proteomes" id="UP001154312"/>
    </source>
</evidence>
<comment type="catalytic activity">
    <reaction evidence="5">
        <text>O-phospho-L-tyrosyl-[protein] + H2O = L-tyrosyl-[protein] + phosphate</text>
        <dbReference type="Rhea" id="RHEA:10684"/>
        <dbReference type="Rhea" id="RHEA-COMP:10136"/>
        <dbReference type="Rhea" id="RHEA-COMP:20101"/>
        <dbReference type="ChEBI" id="CHEBI:15377"/>
        <dbReference type="ChEBI" id="CHEBI:43474"/>
        <dbReference type="ChEBI" id="CHEBI:46858"/>
        <dbReference type="ChEBI" id="CHEBI:61978"/>
        <dbReference type="EC" id="3.1.3.48"/>
    </reaction>
</comment>
<name>A0A9X4H4G6_9FIRM</name>
<protein>
    <recommendedName>
        <fullName evidence="2">protein-tyrosine-phosphatase</fullName>
        <ecNumber evidence="2">3.1.3.48</ecNumber>
    </recommendedName>
</protein>
<dbReference type="RefSeq" id="WP_277441908.1">
    <property type="nucleotide sequence ID" value="NZ_JAKOAV010000001.1"/>
</dbReference>
<evidence type="ECO:0000256" key="5">
    <source>
        <dbReference type="ARBA" id="ARBA00051722"/>
    </source>
</evidence>
<evidence type="ECO:0000256" key="1">
    <source>
        <dbReference type="ARBA" id="ARBA00005750"/>
    </source>
</evidence>
<dbReference type="PIRSF" id="PIRSF016557">
    <property type="entry name" value="Caps_synth_CpsB"/>
    <property type="match status" value="1"/>
</dbReference>
<dbReference type="PANTHER" id="PTHR39181">
    <property type="entry name" value="TYROSINE-PROTEIN PHOSPHATASE YWQE"/>
    <property type="match status" value="1"/>
</dbReference>
<keyword evidence="3" id="KW-0378">Hydrolase</keyword>
<gene>
    <name evidence="6" type="ORF">L7E55_00060</name>
</gene>
<reference evidence="6" key="1">
    <citation type="submission" date="2022-02" db="EMBL/GenBank/DDBJ databases">
        <authorList>
            <person name="Leng L."/>
        </authorList>
    </citation>
    <scope>NUCLEOTIDE SEQUENCE</scope>
    <source>
        <strain evidence="6">JI</strain>
    </source>
</reference>
<comment type="similarity">
    <text evidence="1">Belongs to the metallo-dependent hydrolases superfamily. CpsB/CapC family.</text>
</comment>
<accession>A0A9X4H4G6</accession>
<dbReference type="GO" id="GO:0030145">
    <property type="term" value="F:manganese ion binding"/>
    <property type="evidence" value="ECO:0007669"/>
    <property type="project" value="InterPro"/>
</dbReference>